<reference evidence="2 3" key="1">
    <citation type="submission" date="2018-02" db="EMBL/GenBank/DDBJ databases">
        <title>Genomic Encyclopedia of Archaeal and Bacterial Type Strains, Phase II (KMG-II): from individual species to whole genera.</title>
        <authorList>
            <person name="Goeker M."/>
        </authorList>
    </citation>
    <scope>NUCLEOTIDE SEQUENCE [LARGE SCALE GENOMIC DNA]</scope>
    <source>
        <strain evidence="2 3">DSM 15099</strain>
    </source>
</reference>
<evidence type="ECO:0000313" key="2">
    <source>
        <dbReference type="EMBL" id="PPK49297.1"/>
    </source>
</evidence>
<evidence type="ECO:0000313" key="3">
    <source>
        <dbReference type="Proteomes" id="UP000239863"/>
    </source>
</evidence>
<dbReference type="OrthoDB" id="9804186at2"/>
<feature type="domain" description="HTH cro/C1-type" evidence="1">
    <location>
        <begin position="26"/>
        <end position="61"/>
    </location>
</feature>
<dbReference type="GO" id="GO:0003677">
    <property type="term" value="F:DNA binding"/>
    <property type="evidence" value="ECO:0007669"/>
    <property type="project" value="UniProtKB-KW"/>
</dbReference>
<dbReference type="RefSeq" id="WP_104409291.1">
    <property type="nucleotide sequence ID" value="NZ_PTIS01000002.1"/>
</dbReference>
<dbReference type="Proteomes" id="UP000239863">
    <property type="component" value="Unassembled WGS sequence"/>
</dbReference>
<proteinExistence type="predicted"/>
<keyword evidence="2" id="KW-0238">DNA-binding</keyword>
<dbReference type="AlphaFoldDB" id="A0A2S6G0D5"/>
<dbReference type="CDD" id="cd00093">
    <property type="entry name" value="HTH_XRE"/>
    <property type="match status" value="1"/>
</dbReference>
<dbReference type="InterPro" id="IPR001387">
    <property type="entry name" value="Cro/C1-type_HTH"/>
</dbReference>
<dbReference type="Gene3D" id="1.10.260.40">
    <property type="entry name" value="lambda repressor-like DNA-binding domains"/>
    <property type="match status" value="1"/>
</dbReference>
<accession>A0A2S6G0D5</accession>
<evidence type="ECO:0000259" key="1">
    <source>
        <dbReference type="PROSITE" id="PS50943"/>
    </source>
</evidence>
<dbReference type="PROSITE" id="PS50943">
    <property type="entry name" value="HTH_CROC1"/>
    <property type="match status" value="1"/>
</dbReference>
<comment type="caution">
    <text evidence="2">The sequence shown here is derived from an EMBL/GenBank/DDBJ whole genome shotgun (WGS) entry which is preliminary data.</text>
</comment>
<dbReference type="InterPro" id="IPR010982">
    <property type="entry name" value="Lambda_DNA-bd_dom_sf"/>
</dbReference>
<dbReference type="PANTHER" id="PTHR37301:SF1">
    <property type="entry name" value="DNA-BINDING PROTEIN"/>
    <property type="match status" value="1"/>
</dbReference>
<protein>
    <submittedName>
        <fullName evidence="2">DNA-binding Xre family transcriptional regulator</fullName>
    </submittedName>
</protein>
<name>A0A2S6G0D5_9CLOT</name>
<gene>
    <name evidence="2" type="ORF">BD821_102216</name>
</gene>
<dbReference type="EMBL" id="PTIS01000002">
    <property type="protein sequence ID" value="PPK49297.1"/>
    <property type="molecule type" value="Genomic_DNA"/>
</dbReference>
<dbReference type="PANTHER" id="PTHR37301">
    <property type="entry name" value="DNA-BINDING PROTEIN-RELATED"/>
    <property type="match status" value="1"/>
</dbReference>
<organism evidence="2 3">
    <name type="scientific">Clostridium algidicarnis DSM 15099</name>
    <dbReference type="NCBI Taxonomy" id="1121295"/>
    <lineage>
        <taxon>Bacteria</taxon>
        <taxon>Bacillati</taxon>
        <taxon>Bacillota</taxon>
        <taxon>Clostridia</taxon>
        <taxon>Eubacteriales</taxon>
        <taxon>Clostridiaceae</taxon>
        <taxon>Clostridium</taxon>
    </lineage>
</organism>
<sequence>MAISYNKLWKLLIDKQMSKVYLRDSIGMGPSTLAKLSKNQRVSLEVLEKICKELNCNFGDIIDFIEE</sequence>
<dbReference type="Pfam" id="PF13443">
    <property type="entry name" value="HTH_26"/>
    <property type="match status" value="1"/>
</dbReference>
<dbReference type="SUPFAM" id="SSF47413">
    <property type="entry name" value="lambda repressor-like DNA-binding domains"/>
    <property type="match status" value="1"/>
</dbReference>